<name>A0A1H6DVB4_9ACTN</name>
<feature type="compositionally biased region" description="Gly residues" evidence="1">
    <location>
        <begin position="574"/>
        <end position="583"/>
    </location>
</feature>
<dbReference type="InterPro" id="IPR019692">
    <property type="entry name" value="CFP-6_PH"/>
</dbReference>
<feature type="domain" description="Low molecular weight protein antigen 6 PH" evidence="3">
    <location>
        <begin position="464"/>
        <end position="493"/>
    </location>
</feature>
<gene>
    <name evidence="4" type="ORF">SAMN05216223_12027</name>
</gene>
<evidence type="ECO:0000313" key="4">
    <source>
        <dbReference type="EMBL" id="SEG89200.1"/>
    </source>
</evidence>
<feature type="transmembrane region" description="Helical" evidence="2">
    <location>
        <begin position="142"/>
        <end position="163"/>
    </location>
</feature>
<keyword evidence="2" id="KW-0472">Membrane</keyword>
<dbReference type="AlphaFoldDB" id="A0A1H6DVB4"/>
<keyword evidence="2" id="KW-0812">Transmembrane</keyword>
<feature type="transmembrane region" description="Helical" evidence="2">
    <location>
        <begin position="415"/>
        <end position="435"/>
    </location>
</feature>
<sequence>MPRWAHPLGPVLLLAVGVAAALLTSPAPVCTPRAPCGEQWIDAVGSMVFWPQLWWLFVLPEAAVLWTVLPAVFMADPGVWQGGTDVRTADAVVVAGLCWGLASALRRLSVRRAQRRRFREAAGGLTARAPVLSWAARPKRGLARCVLGVLLCAATAALVTSIVRGDRADDRAARTAPAANARVLTYRAAEGSLTVRLPDGKRHRFDVVGDYRDQRTVRVLLPAGRHVRLAAEPYEDRSDRQLLALVLGGLGLVALGSGAVAAGRAARLRRVPVPVLRVLARVRGGSAEVFAHDDTAGAHAVLHYVPRNDGRTPLHQALLFAEAAEGGEVLLASRTEHGRWRLDAGAGPIRTGAEVLPDDEYTGGEDGEDTAGEDARGGGPTLKERWDAEARVQDALTELRRTGAARPTRWRADPISRSAAVAFAVLTLAIAATAARDSVEWRVVGGFVVAPVWLAGPLATLTWRIDADPAGLRVRRYLSRRHVPWERIAGAEYAGGCLTLRLRPSEKPLREGQLVDDRESGSDLTLDRIGAAWLARRLGRGPAGERVAAEITAMVRDPLLRPQPSAAPASEPPGGIGRMGRAD</sequence>
<feature type="compositionally biased region" description="Acidic residues" evidence="1">
    <location>
        <begin position="356"/>
        <end position="372"/>
    </location>
</feature>
<keyword evidence="5" id="KW-1185">Reference proteome</keyword>
<dbReference type="Proteomes" id="UP000236754">
    <property type="component" value="Unassembled WGS sequence"/>
</dbReference>
<feature type="region of interest" description="Disordered" evidence="1">
    <location>
        <begin position="557"/>
        <end position="583"/>
    </location>
</feature>
<feature type="transmembrane region" description="Helical" evidence="2">
    <location>
        <begin position="242"/>
        <end position="262"/>
    </location>
</feature>
<evidence type="ECO:0000256" key="1">
    <source>
        <dbReference type="SAM" id="MobiDB-lite"/>
    </source>
</evidence>
<feature type="compositionally biased region" description="Low complexity" evidence="1">
    <location>
        <begin position="562"/>
        <end position="573"/>
    </location>
</feature>
<organism evidence="4 5">
    <name type="scientific">Actinacidiphila yanglinensis</name>
    <dbReference type="NCBI Taxonomy" id="310779"/>
    <lineage>
        <taxon>Bacteria</taxon>
        <taxon>Bacillati</taxon>
        <taxon>Actinomycetota</taxon>
        <taxon>Actinomycetes</taxon>
        <taxon>Kitasatosporales</taxon>
        <taxon>Streptomycetaceae</taxon>
        <taxon>Actinacidiphila</taxon>
    </lineage>
</organism>
<feature type="transmembrane region" description="Helical" evidence="2">
    <location>
        <begin position="53"/>
        <end position="73"/>
    </location>
</feature>
<keyword evidence="2" id="KW-1133">Transmembrane helix</keyword>
<proteinExistence type="predicted"/>
<evidence type="ECO:0000259" key="3">
    <source>
        <dbReference type="Pfam" id="PF10756"/>
    </source>
</evidence>
<evidence type="ECO:0000313" key="5">
    <source>
        <dbReference type="Proteomes" id="UP000236754"/>
    </source>
</evidence>
<evidence type="ECO:0000256" key="2">
    <source>
        <dbReference type="SAM" id="Phobius"/>
    </source>
</evidence>
<protein>
    <submittedName>
        <fullName evidence="4">PH domain-containing protein</fullName>
    </submittedName>
</protein>
<feature type="transmembrane region" description="Helical" evidence="2">
    <location>
        <begin position="441"/>
        <end position="463"/>
    </location>
</feature>
<feature type="region of interest" description="Disordered" evidence="1">
    <location>
        <begin position="353"/>
        <end position="381"/>
    </location>
</feature>
<dbReference type="Pfam" id="PF10756">
    <property type="entry name" value="bPH_6"/>
    <property type="match status" value="1"/>
</dbReference>
<accession>A0A1H6DVB4</accession>
<reference evidence="4 5" key="1">
    <citation type="submission" date="2016-10" db="EMBL/GenBank/DDBJ databases">
        <authorList>
            <person name="de Groot N.N."/>
        </authorList>
    </citation>
    <scope>NUCLEOTIDE SEQUENCE [LARGE SCALE GENOMIC DNA]</scope>
    <source>
        <strain evidence="4 5">CGMCC 4.2023</strain>
    </source>
</reference>
<dbReference type="EMBL" id="FNVU01000020">
    <property type="protein sequence ID" value="SEG89200.1"/>
    <property type="molecule type" value="Genomic_DNA"/>
</dbReference>